<dbReference type="AlphaFoldDB" id="A0A8J6B8W7"/>
<evidence type="ECO:0000313" key="2">
    <source>
        <dbReference type="EMBL" id="KAG9396668.1"/>
    </source>
</evidence>
<reference evidence="1" key="1">
    <citation type="submission" date="2021-05" db="EMBL/GenBank/DDBJ databases">
        <title>A free-living protist that lacks canonical eukaryotic 1 DNA replication and segregation systems.</title>
        <authorList>
            <person name="Salas-Leiva D.E."/>
            <person name="Tromer E.C."/>
            <person name="Curtis B.A."/>
            <person name="Jerlstrom-Hultqvist J."/>
            <person name="Kolisko M."/>
            <person name="Yi Z."/>
            <person name="Salas-Leiva J.S."/>
            <person name="Gallot-Lavallee L."/>
            <person name="Kops G.J.P.L."/>
            <person name="Archibald J.M."/>
            <person name="Simpson A.G.B."/>
            <person name="Roger A.J."/>
        </authorList>
    </citation>
    <scope>NUCLEOTIDE SEQUENCE</scope>
    <source>
        <strain evidence="1">BICM</strain>
    </source>
</reference>
<dbReference type="EMBL" id="JAHDYR010000005">
    <property type="protein sequence ID" value="KAG9396668.1"/>
    <property type="molecule type" value="Genomic_DNA"/>
</dbReference>
<organism evidence="1 3">
    <name type="scientific">Carpediemonas membranifera</name>
    <dbReference type="NCBI Taxonomy" id="201153"/>
    <lineage>
        <taxon>Eukaryota</taxon>
        <taxon>Metamonada</taxon>
        <taxon>Carpediemonas-like organisms</taxon>
        <taxon>Carpediemonas</taxon>
    </lineage>
</organism>
<gene>
    <name evidence="1" type="ORF">J8273_1682</name>
    <name evidence="2" type="ORF">J8273_1686</name>
</gene>
<evidence type="ECO:0000313" key="1">
    <source>
        <dbReference type="EMBL" id="KAG9396664.1"/>
    </source>
</evidence>
<proteinExistence type="predicted"/>
<dbReference type="EMBL" id="JAHDYR010000005">
    <property type="protein sequence ID" value="KAG9396664.1"/>
    <property type="molecule type" value="Genomic_DNA"/>
</dbReference>
<sequence length="122" mass="13282">MSSAATVALTHFRKHPHRLNCAQTVLNACASAAGLSQPDLEDFLVEYRAYGHGGHETGQCGAYYAACELVKGDEKATADLTRLFVDNGTALSCRGIRSVNKMSCRECVRVAAEYVERHFEGQ</sequence>
<name>A0A8J6B8W7_9EUKA</name>
<protein>
    <submittedName>
        <fullName evidence="1">Putative redox-active protein</fullName>
    </submittedName>
</protein>
<accession>A0A8J6B8W7</accession>
<comment type="caution">
    <text evidence="1">The sequence shown here is derived from an EMBL/GenBank/DDBJ whole genome shotgun (WGS) entry which is preliminary data.</text>
</comment>
<keyword evidence="3" id="KW-1185">Reference proteome</keyword>
<dbReference type="Proteomes" id="UP000717585">
    <property type="component" value="Unassembled WGS sequence"/>
</dbReference>
<evidence type="ECO:0000313" key="3">
    <source>
        <dbReference type="Proteomes" id="UP000717585"/>
    </source>
</evidence>